<dbReference type="EMBL" id="KK105171">
    <property type="protein sequence ID" value="KIY92952.1"/>
    <property type="molecule type" value="Genomic_DNA"/>
</dbReference>
<proteinExistence type="inferred from homology"/>
<dbReference type="RefSeq" id="XP_013891972.1">
    <property type="nucleotide sequence ID" value="XM_014036518.1"/>
</dbReference>
<dbReference type="Gene3D" id="1.10.1040.10">
    <property type="entry name" value="N-(1-d-carboxylethyl)-l-norvaline Dehydrogenase, domain 2"/>
    <property type="match status" value="1"/>
</dbReference>
<dbReference type="Pfam" id="PF14833">
    <property type="entry name" value="NAD_binding_11"/>
    <property type="match status" value="1"/>
</dbReference>
<dbReference type="Proteomes" id="UP000054498">
    <property type="component" value="Unassembled WGS sequence"/>
</dbReference>
<dbReference type="GeneID" id="25732629"/>
<evidence type="ECO:0000313" key="4">
    <source>
        <dbReference type="Proteomes" id="UP000054498"/>
    </source>
</evidence>
<name>A0A0D2IYF0_9CHLO</name>
<feature type="domain" description="3-hydroxyisobutyrate dehydrogenase-like NAD-binding" evidence="2">
    <location>
        <begin position="2"/>
        <end position="107"/>
    </location>
</feature>
<keyword evidence="4" id="KW-1185">Reference proteome</keyword>
<evidence type="ECO:0000256" key="1">
    <source>
        <dbReference type="ARBA" id="ARBA00007598"/>
    </source>
</evidence>
<dbReference type="KEGG" id="mng:MNEG_15010"/>
<evidence type="ECO:0000259" key="2">
    <source>
        <dbReference type="Pfam" id="PF14833"/>
    </source>
</evidence>
<dbReference type="InterPro" id="IPR029154">
    <property type="entry name" value="HIBADH-like_NADP-bd"/>
</dbReference>
<dbReference type="InterPro" id="IPR013328">
    <property type="entry name" value="6PGD_dom2"/>
</dbReference>
<sequence>MMAAFAEGLVLADGLGLSQQDLLDVVALGAIASPMFALKGPNMAKARGGTFPTAFPLKHQQKDLRLAIAAADARGQPLGVAAAANDLYVRAKGLGHGDADFSAVLRAVAQQQQQQQQ</sequence>
<reference evidence="3 4" key="1">
    <citation type="journal article" date="2013" name="BMC Genomics">
        <title>Reconstruction of the lipid metabolism for the microalga Monoraphidium neglectum from its genome sequence reveals characteristics suitable for biofuel production.</title>
        <authorList>
            <person name="Bogen C."/>
            <person name="Al-Dilaimi A."/>
            <person name="Albersmeier A."/>
            <person name="Wichmann J."/>
            <person name="Grundmann M."/>
            <person name="Rupp O."/>
            <person name="Lauersen K.J."/>
            <person name="Blifernez-Klassen O."/>
            <person name="Kalinowski J."/>
            <person name="Goesmann A."/>
            <person name="Mussgnug J.H."/>
            <person name="Kruse O."/>
        </authorList>
    </citation>
    <scope>NUCLEOTIDE SEQUENCE [LARGE SCALE GENOMIC DNA]</scope>
    <source>
        <strain evidence="3 4">SAG 48.87</strain>
    </source>
</reference>
<dbReference type="AlphaFoldDB" id="A0A0D2IYF0"/>
<dbReference type="STRING" id="145388.A0A0D2IYF0"/>
<comment type="similarity">
    <text evidence="1">Belongs to the HIBADH-related family. NP60 subfamily.</text>
</comment>
<gene>
    <name evidence="3" type="ORF">MNEG_15010</name>
</gene>
<protein>
    <recommendedName>
        <fullName evidence="2">3-hydroxyisobutyrate dehydrogenase-like NAD-binding domain-containing protein</fullName>
    </recommendedName>
</protein>
<dbReference type="OrthoDB" id="1706506at2759"/>
<dbReference type="InterPro" id="IPR051265">
    <property type="entry name" value="HIBADH-related_NP60_sf"/>
</dbReference>
<dbReference type="PANTHER" id="PTHR43580:SF2">
    <property type="entry name" value="CYTOKINE-LIKE NUCLEAR FACTOR N-PAC"/>
    <property type="match status" value="1"/>
</dbReference>
<organism evidence="3 4">
    <name type="scientific">Monoraphidium neglectum</name>
    <dbReference type="NCBI Taxonomy" id="145388"/>
    <lineage>
        <taxon>Eukaryota</taxon>
        <taxon>Viridiplantae</taxon>
        <taxon>Chlorophyta</taxon>
        <taxon>core chlorophytes</taxon>
        <taxon>Chlorophyceae</taxon>
        <taxon>CS clade</taxon>
        <taxon>Sphaeropleales</taxon>
        <taxon>Selenastraceae</taxon>
        <taxon>Monoraphidium</taxon>
    </lineage>
</organism>
<accession>A0A0D2IYF0</accession>
<dbReference type="PANTHER" id="PTHR43580">
    <property type="entry name" value="OXIDOREDUCTASE GLYR1-RELATED"/>
    <property type="match status" value="1"/>
</dbReference>
<dbReference type="GO" id="GO:0051287">
    <property type="term" value="F:NAD binding"/>
    <property type="evidence" value="ECO:0007669"/>
    <property type="project" value="InterPro"/>
</dbReference>
<dbReference type="SUPFAM" id="SSF48179">
    <property type="entry name" value="6-phosphogluconate dehydrogenase C-terminal domain-like"/>
    <property type="match status" value="1"/>
</dbReference>
<evidence type="ECO:0000313" key="3">
    <source>
        <dbReference type="EMBL" id="KIY92952.1"/>
    </source>
</evidence>
<dbReference type="InterPro" id="IPR008927">
    <property type="entry name" value="6-PGluconate_DH-like_C_sf"/>
</dbReference>